<keyword evidence="4 6" id="KW-1133">Transmembrane helix</keyword>
<sequence>MHTLSVDEKLVRRIEVVNVIFLLITLLGALLWFSKKHVWGVVLGGATVTASFRIMRWQLHRAFRNPRQVPSKGALFVKYYLRFLGTLFVVFTIIYYGWVDSVAFLVGLSSVVVSIVVVGLHQALNMMLKGER</sequence>
<dbReference type="Proteomes" id="UP000184076">
    <property type="component" value="Unassembled WGS sequence"/>
</dbReference>
<proteinExistence type="predicted"/>
<evidence type="ECO:0000256" key="1">
    <source>
        <dbReference type="ARBA" id="ARBA00004651"/>
    </source>
</evidence>
<feature type="transmembrane region" description="Helical" evidence="6">
    <location>
        <begin position="16"/>
        <end position="33"/>
    </location>
</feature>
<accession>A0A1M5D5S2</accession>
<feature type="transmembrane region" description="Helical" evidence="6">
    <location>
        <begin position="104"/>
        <end position="124"/>
    </location>
</feature>
<name>A0A1M5D5S2_9BACT</name>
<feature type="transmembrane region" description="Helical" evidence="6">
    <location>
        <begin position="79"/>
        <end position="98"/>
    </location>
</feature>
<gene>
    <name evidence="7" type="ORF">SAMN02745206_02351</name>
</gene>
<evidence type="ECO:0000256" key="6">
    <source>
        <dbReference type="SAM" id="Phobius"/>
    </source>
</evidence>
<keyword evidence="5 6" id="KW-0472">Membrane</keyword>
<evidence type="ECO:0000256" key="5">
    <source>
        <dbReference type="ARBA" id="ARBA00023136"/>
    </source>
</evidence>
<feature type="transmembrane region" description="Helical" evidence="6">
    <location>
        <begin position="39"/>
        <end position="59"/>
    </location>
</feature>
<protein>
    <submittedName>
        <fullName evidence="7">ATP synthase I chain</fullName>
    </submittedName>
</protein>
<keyword evidence="2" id="KW-1003">Cell membrane</keyword>
<evidence type="ECO:0000256" key="3">
    <source>
        <dbReference type="ARBA" id="ARBA00022692"/>
    </source>
</evidence>
<dbReference type="AlphaFoldDB" id="A0A1M5D5S2"/>
<keyword evidence="8" id="KW-1185">Reference proteome</keyword>
<evidence type="ECO:0000256" key="4">
    <source>
        <dbReference type="ARBA" id="ARBA00022989"/>
    </source>
</evidence>
<dbReference type="GO" id="GO:0005886">
    <property type="term" value="C:plasma membrane"/>
    <property type="evidence" value="ECO:0007669"/>
    <property type="project" value="UniProtKB-SubCell"/>
</dbReference>
<evidence type="ECO:0000256" key="2">
    <source>
        <dbReference type="ARBA" id="ARBA00022475"/>
    </source>
</evidence>
<dbReference type="Pfam" id="PF03899">
    <property type="entry name" value="ATP-synt_I"/>
    <property type="match status" value="1"/>
</dbReference>
<dbReference type="STRING" id="1121391.SAMN02745206_02351"/>
<dbReference type="InterPro" id="IPR005598">
    <property type="entry name" value="ATP_synth_I"/>
</dbReference>
<comment type="subcellular location">
    <subcellularLocation>
        <location evidence="1">Cell membrane</location>
        <topology evidence="1">Multi-pass membrane protein</topology>
    </subcellularLocation>
</comment>
<reference evidence="8" key="1">
    <citation type="submission" date="2016-11" db="EMBL/GenBank/DDBJ databases">
        <authorList>
            <person name="Varghese N."/>
            <person name="Submissions S."/>
        </authorList>
    </citation>
    <scope>NUCLEOTIDE SEQUENCE [LARGE SCALE GENOMIC DNA]</scope>
    <source>
        <strain evidence="8">DSM 9756</strain>
    </source>
</reference>
<dbReference type="RefSeq" id="WP_073039689.1">
    <property type="nucleotide sequence ID" value="NZ_FQVB01000022.1"/>
</dbReference>
<evidence type="ECO:0000313" key="7">
    <source>
        <dbReference type="EMBL" id="SHF62032.1"/>
    </source>
</evidence>
<dbReference type="EMBL" id="FQVB01000022">
    <property type="protein sequence ID" value="SHF62032.1"/>
    <property type="molecule type" value="Genomic_DNA"/>
</dbReference>
<keyword evidence="3 6" id="KW-0812">Transmembrane</keyword>
<dbReference type="OrthoDB" id="5519818at2"/>
<evidence type="ECO:0000313" key="8">
    <source>
        <dbReference type="Proteomes" id="UP000184076"/>
    </source>
</evidence>
<organism evidence="7 8">
    <name type="scientific">Desulfacinum infernum DSM 9756</name>
    <dbReference type="NCBI Taxonomy" id="1121391"/>
    <lineage>
        <taxon>Bacteria</taxon>
        <taxon>Pseudomonadati</taxon>
        <taxon>Thermodesulfobacteriota</taxon>
        <taxon>Syntrophobacteria</taxon>
        <taxon>Syntrophobacterales</taxon>
        <taxon>Syntrophobacteraceae</taxon>
        <taxon>Desulfacinum</taxon>
    </lineage>
</organism>